<feature type="transmembrane region" description="Helical" evidence="2">
    <location>
        <begin position="294"/>
        <end position="313"/>
    </location>
</feature>
<dbReference type="Proteomes" id="UP000601435">
    <property type="component" value="Unassembled WGS sequence"/>
</dbReference>
<organism evidence="4 5">
    <name type="scientific">Symbiodinium necroappetens</name>
    <dbReference type="NCBI Taxonomy" id="1628268"/>
    <lineage>
        <taxon>Eukaryota</taxon>
        <taxon>Sar</taxon>
        <taxon>Alveolata</taxon>
        <taxon>Dinophyceae</taxon>
        <taxon>Suessiales</taxon>
        <taxon>Symbiodiniaceae</taxon>
        <taxon>Symbiodinium</taxon>
    </lineage>
</organism>
<evidence type="ECO:0000256" key="2">
    <source>
        <dbReference type="SAM" id="Phobius"/>
    </source>
</evidence>
<keyword evidence="2" id="KW-0472">Membrane</keyword>
<dbReference type="AlphaFoldDB" id="A0A812QNR0"/>
<feature type="transmembrane region" description="Helical" evidence="2">
    <location>
        <begin position="407"/>
        <end position="427"/>
    </location>
</feature>
<keyword evidence="5" id="KW-1185">Reference proteome</keyword>
<gene>
    <name evidence="4" type="primary">ube2m</name>
    <name evidence="4" type="ORF">SNEC2469_LOCUS10811</name>
</gene>
<dbReference type="OrthoDB" id="10249039at2759"/>
<keyword evidence="2" id="KW-0812">Transmembrane</keyword>
<evidence type="ECO:0000313" key="5">
    <source>
        <dbReference type="Proteomes" id="UP000601435"/>
    </source>
</evidence>
<feature type="transmembrane region" description="Helical" evidence="2">
    <location>
        <begin position="261"/>
        <end position="282"/>
    </location>
</feature>
<feature type="transmembrane region" description="Helical" evidence="2">
    <location>
        <begin position="78"/>
        <end position="97"/>
    </location>
</feature>
<keyword evidence="2" id="KW-1133">Transmembrane helix</keyword>
<feature type="region of interest" description="Disordered" evidence="1">
    <location>
        <begin position="198"/>
        <end position="218"/>
    </location>
</feature>
<evidence type="ECO:0000256" key="3">
    <source>
        <dbReference type="SAM" id="SignalP"/>
    </source>
</evidence>
<feature type="chain" id="PRO_5032646713" evidence="3">
    <location>
        <begin position="24"/>
        <end position="447"/>
    </location>
</feature>
<feature type="compositionally biased region" description="Low complexity" evidence="1">
    <location>
        <begin position="156"/>
        <end position="166"/>
    </location>
</feature>
<feature type="compositionally biased region" description="Basic and acidic residues" evidence="1">
    <location>
        <begin position="348"/>
        <end position="357"/>
    </location>
</feature>
<accession>A0A812QNR0</accession>
<reference evidence="4" key="1">
    <citation type="submission" date="2021-02" db="EMBL/GenBank/DDBJ databases">
        <authorList>
            <person name="Dougan E. K."/>
            <person name="Rhodes N."/>
            <person name="Thang M."/>
            <person name="Chan C."/>
        </authorList>
    </citation>
    <scope>NUCLEOTIDE SEQUENCE</scope>
</reference>
<comment type="caution">
    <text evidence="4">The sequence shown here is derived from an EMBL/GenBank/DDBJ whole genome shotgun (WGS) entry which is preliminary data.</text>
</comment>
<feature type="signal peptide" evidence="3">
    <location>
        <begin position="1"/>
        <end position="23"/>
    </location>
</feature>
<dbReference type="EMBL" id="CAJNJA010017198">
    <property type="protein sequence ID" value="CAE7396218.1"/>
    <property type="molecule type" value="Genomic_DNA"/>
</dbReference>
<evidence type="ECO:0000256" key="1">
    <source>
        <dbReference type="SAM" id="MobiDB-lite"/>
    </source>
</evidence>
<feature type="region of interest" description="Disordered" evidence="1">
    <location>
        <begin position="156"/>
        <end position="181"/>
    </location>
</feature>
<feature type="region of interest" description="Disordered" evidence="1">
    <location>
        <begin position="339"/>
        <end position="374"/>
    </location>
</feature>
<evidence type="ECO:0000313" key="4">
    <source>
        <dbReference type="EMBL" id="CAE7396218.1"/>
    </source>
</evidence>
<proteinExistence type="predicted"/>
<protein>
    <submittedName>
        <fullName evidence="4">Ube2m protein</fullName>
    </submittedName>
</protein>
<feature type="compositionally biased region" description="Polar residues" evidence="1">
    <location>
        <begin position="200"/>
        <end position="212"/>
    </location>
</feature>
<name>A0A812QNR0_9DINO</name>
<feature type="region of interest" description="Disordered" evidence="1">
    <location>
        <begin position="119"/>
        <end position="138"/>
    </location>
</feature>
<keyword evidence="3" id="KW-0732">Signal</keyword>
<sequence length="447" mass="49861">MLANLLLITPVFYSLLMFRTSKAIFGSLSKRVTVDLIMHYDMLWRVVIDMVDQVDMFYYARLAEWVGKEALEKHRPSLVLIQTVVPFLLFFSMVLQAQAFPGVVTDKWPIPVEASATLPQACSEPREEPSRSDAQMQAVSNAQRYALQPQAPLSQLQAAAASSAPSSVPPRRAEDWQSETSGARQAVTFAADLRGGMPSSGDTFSDRQSSGSGIMLRKSTGFGPGRERAWLERHERARRRRLQAIINLIQRQNVIIARKRSAIASIFLIDIPFLTIRVWLWALLQHTYFPGLGVKNGLCIVLNVMQYTLVALASKESFKRIKRELAEYLCRFQGSALKEEEEEEEEIGHDSPDHNALDEGEVMSPQEPGTPDKQAAKDLPEVLQTSTSQAEMKRALRRVGRESTRSVGACVYICALTMALVLGFVIAQGETVIETFVAWAKEATAVE</sequence>